<reference evidence="2" key="1">
    <citation type="submission" date="2016-10" db="EMBL/GenBank/DDBJ databases">
        <authorList>
            <person name="Varghese N."/>
            <person name="Submissions S."/>
        </authorList>
    </citation>
    <scope>NUCLEOTIDE SEQUENCE [LARGE SCALE GENOMIC DNA]</scope>
    <source>
        <strain evidence="2">IBRC-M 10761</strain>
    </source>
</reference>
<dbReference type="STRING" id="1416801.SAMN05192553_101926"/>
<evidence type="ECO:0000313" key="2">
    <source>
        <dbReference type="Proteomes" id="UP000199403"/>
    </source>
</evidence>
<organism evidence="1 2">
    <name type="scientific">Cyclobacterium xiamenense</name>
    <dbReference type="NCBI Taxonomy" id="1297121"/>
    <lineage>
        <taxon>Bacteria</taxon>
        <taxon>Pseudomonadati</taxon>
        <taxon>Bacteroidota</taxon>
        <taxon>Cytophagia</taxon>
        <taxon>Cytophagales</taxon>
        <taxon>Cyclobacteriaceae</taxon>
        <taxon>Cyclobacterium</taxon>
    </lineage>
</organism>
<sequence>MSEILDTESHSMHCFISDSKWNAHAVMDRVATCFSQLLPGRTLEGLLVNENGWAKKDDYGLGSGYPFSANGSKTAKLPSPLRPKESRVYTRVGNGIGSLAPANWQSMVFKCLVNNVSKALFHLRTLSISNTNTNSRENEQLEVSERKSKKRERINYSLTNPFLRPHAEQILADTQAQLSVVRANSEEQNRIPGINPFQTPRFRRRHHLLAVIMISRCFMLKTIPLNRYETPILSSWDPENALFVKFYKKLAEGGFLKRRKDSHSNRQHQVDIWYS</sequence>
<dbReference type="RefSeq" id="WP_143057553.1">
    <property type="nucleotide sequence ID" value="NZ_FNZH01000001.1"/>
</dbReference>
<dbReference type="EMBL" id="FNZH01000001">
    <property type="protein sequence ID" value="SEI93731.1"/>
    <property type="molecule type" value="Genomic_DNA"/>
</dbReference>
<keyword evidence="2" id="KW-1185">Reference proteome</keyword>
<name>A0A1H6UN72_9BACT</name>
<dbReference type="AlphaFoldDB" id="A0A1H6UN72"/>
<evidence type="ECO:0000313" key="1">
    <source>
        <dbReference type="EMBL" id="SEI93731.1"/>
    </source>
</evidence>
<proteinExistence type="predicted"/>
<gene>
    <name evidence="1" type="ORF">SAMN05192553_101926</name>
</gene>
<dbReference type="Proteomes" id="UP000199403">
    <property type="component" value="Unassembled WGS sequence"/>
</dbReference>
<accession>A0A1H6UN72</accession>
<protein>
    <submittedName>
        <fullName evidence="1">Uncharacterized protein</fullName>
    </submittedName>
</protein>